<dbReference type="STRING" id="582672.SAMN05216360_10332"/>
<keyword evidence="2 5" id="KW-0808">Transferase</keyword>
<dbReference type="InterPro" id="IPR008278">
    <property type="entry name" value="4-PPantetheinyl_Trfase_dom"/>
</dbReference>
<evidence type="ECO:0000259" key="3">
    <source>
        <dbReference type="Pfam" id="PF01648"/>
    </source>
</evidence>
<proteinExistence type="inferred from homology"/>
<dbReference type="EMBL" id="FNHS01000003">
    <property type="protein sequence ID" value="SDM65863.1"/>
    <property type="molecule type" value="Genomic_DNA"/>
</dbReference>
<dbReference type="Pfam" id="PF22624">
    <property type="entry name" value="AASDHPPT_N"/>
    <property type="match status" value="1"/>
</dbReference>
<comment type="similarity">
    <text evidence="1">Belongs to the P-Pant transferase superfamily. Gsp/Sfp/HetI/AcpT family.</text>
</comment>
<feature type="domain" description="4'-phosphopantetheinyl transferase N-terminal" evidence="4">
    <location>
        <begin position="18"/>
        <end position="98"/>
    </location>
</feature>
<dbReference type="PANTHER" id="PTHR12215">
    <property type="entry name" value="PHOSPHOPANTETHEINE TRANSFERASE"/>
    <property type="match status" value="1"/>
</dbReference>
<dbReference type="OrthoDB" id="9808281at2"/>
<dbReference type="GO" id="GO:0000287">
    <property type="term" value="F:magnesium ion binding"/>
    <property type="evidence" value="ECO:0007669"/>
    <property type="project" value="InterPro"/>
</dbReference>
<organism evidence="5 6">
    <name type="scientific">Methylobacterium phyllostachyos</name>
    <dbReference type="NCBI Taxonomy" id="582672"/>
    <lineage>
        <taxon>Bacteria</taxon>
        <taxon>Pseudomonadati</taxon>
        <taxon>Pseudomonadota</taxon>
        <taxon>Alphaproteobacteria</taxon>
        <taxon>Hyphomicrobiales</taxon>
        <taxon>Methylobacteriaceae</taxon>
        <taxon>Methylobacterium</taxon>
    </lineage>
</organism>
<accession>A0A1G9V179</accession>
<dbReference type="Pfam" id="PF01648">
    <property type="entry name" value="ACPS"/>
    <property type="match status" value="1"/>
</dbReference>
<dbReference type="RefSeq" id="WP_091713989.1">
    <property type="nucleotide sequence ID" value="NZ_FNHS01000003.1"/>
</dbReference>
<dbReference type="Proteomes" id="UP000198704">
    <property type="component" value="Unassembled WGS sequence"/>
</dbReference>
<name>A0A1G9V179_9HYPH</name>
<evidence type="ECO:0000256" key="2">
    <source>
        <dbReference type="ARBA" id="ARBA00022679"/>
    </source>
</evidence>
<dbReference type="GO" id="GO:0019878">
    <property type="term" value="P:lysine biosynthetic process via aminoadipic acid"/>
    <property type="evidence" value="ECO:0007669"/>
    <property type="project" value="TreeGrafter"/>
</dbReference>
<dbReference type="InterPro" id="IPR050559">
    <property type="entry name" value="P-Pant_transferase_sf"/>
</dbReference>
<evidence type="ECO:0000259" key="4">
    <source>
        <dbReference type="Pfam" id="PF22624"/>
    </source>
</evidence>
<dbReference type="SUPFAM" id="SSF56214">
    <property type="entry name" value="4'-phosphopantetheinyl transferase"/>
    <property type="match status" value="2"/>
</dbReference>
<sequence>MSAADIWLVDLALPPVQIERCAHVLDASERERAERFLRPVDRARFIMSHAALRLVLSGALACRPSSIRITADAFGKPRLADPGEGAIAFNLSHSGARALIGLAEAPSIGVDIEALRPIPDALRIAHGHFAGDETAALADLPLEARASAFFDLWTRKEAVVKALGAGLSLPLDRFSVTVPPAPPRMLRGGEAWTLATIEAGADYAATVAVPATGVTLRHHTLPTDWPDHLG</sequence>
<dbReference type="GO" id="GO:0008897">
    <property type="term" value="F:holo-[acyl-carrier-protein] synthase activity"/>
    <property type="evidence" value="ECO:0007669"/>
    <property type="project" value="InterPro"/>
</dbReference>
<dbReference type="InterPro" id="IPR037143">
    <property type="entry name" value="4-PPantetheinyl_Trfase_dom_sf"/>
</dbReference>
<protein>
    <submittedName>
        <fullName evidence="5">4'-phosphopantetheinyl transferase</fullName>
    </submittedName>
</protein>
<evidence type="ECO:0000256" key="1">
    <source>
        <dbReference type="ARBA" id="ARBA00010990"/>
    </source>
</evidence>
<dbReference type="PANTHER" id="PTHR12215:SF10">
    <property type="entry name" value="L-AMINOADIPATE-SEMIALDEHYDE DEHYDROGENASE-PHOSPHOPANTETHEINYL TRANSFERASE"/>
    <property type="match status" value="1"/>
</dbReference>
<dbReference type="InterPro" id="IPR055066">
    <property type="entry name" value="AASDHPPT_N"/>
</dbReference>
<evidence type="ECO:0000313" key="5">
    <source>
        <dbReference type="EMBL" id="SDM65863.1"/>
    </source>
</evidence>
<dbReference type="AlphaFoldDB" id="A0A1G9V179"/>
<feature type="domain" description="4'-phosphopantetheinyl transferase" evidence="3">
    <location>
        <begin position="107"/>
        <end position="207"/>
    </location>
</feature>
<dbReference type="Gene3D" id="3.90.470.20">
    <property type="entry name" value="4'-phosphopantetheinyl transferase domain"/>
    <property type="match status" value="2"/>
</dbReference>
<gene>
    <name evidence="5" type="ORF">SAMN05216360_10332</name>
</gene>
<evidence type="ECO:0000313" key="6">
    <source>
        <dbReference type="Proteomes" id="UP000198704"/>
    </source>
</evidence>
<dbReference type="GO" id="GO:0005829">
    <property type="term" value="C:cytosol"/>
    <property type="evidence" value="ECO:0007669"/>
    <property type="project" value="TreeGrafter"/>
</dbReference>
<keyword evidence="6" id="KW-1185">Reference proteome</keyword>
<reference evidence="6" key="1">
    <citation type="submission" date="2016-10" db="EMBL/GenBank/DDBJ databases">
        <authorList>
            <person name="Varghese N."/>
            <person name="Submissions S."/>
        </authorList>
    </citation>
    <scope>NUCLEOTIDE SEQUENCE [LARGE SCALE GENOMIC DNA]</scope>
    <source>
        <strain evidence="6">BL47</strain>
    </source>
</reference>